<dbReference type="InterPro" id="IPR001233">
    <property type="entry name" value="RtcB"/>
</dbReference>
<protein>
    <recommendedName>
        <fullName evidence="8">tRNA-splicing ligase RtcB</fullName>
        <ecNumber evidence="8">6.5.1.-</ecNumber>
    </recommendedName>
</protein>
<keyword evidence="3" id="KW-0547">Nucleotide-binding</keyword>
<dbReference type="InterPro" id="IPR036025">
    <property type="entry name" value="RtcB-like_sf"/>
</dbReference>
<evidence type="ECO:0000256" key="1">
    <source>
        <dbReference type="ARBA" id="ARBA00022598"/>
    </source>
</evidence>
<keyword evidence="5" id="KW-0342">GTP-binding</keyword>
<dbReference type="Pfam" id="PF01139">
    <property type="entry name" value="RtcB"/>
    <property type="match status" value="1"/>
</dbReference>
<evidence type="ECO:0000313" key="9">
    <source>
        <dbReference type="EMBL" id="MFC5003942.1"/>
    </source>
</evidence>
<dbReference type="GO" id="GO:0170057">
    <property type="term" value="F:RNA ligase (GTP) activity"/>
    <property type="evidence" value="ECO:0007669"/>
    <property type="project" value="UniProtKB-EC"/>
</dbReference>
<dbReference type="EC" id="6.5.1.-" evidence="8"/>
<keyword evidence="10" id="KW-1185">Reference proteome</keyword>
<keyword evidence="6 8" id="KW-0464">Manganese</keyword>
<evidence type="ECO:0000313" key="10">
    <source>
        <dbReference type="Proteomes" id="UP001595912"/>
    </source>
</evidence>
<comment type="cofactor">
    <cofactor evidence="8">
        <name>Mn(2+)</name>
        <dbReference type="ChEBI" id="CHEBI:29035"/>
    </cofactor>
    <text evidence="8">Binds 2 manganese ions per subunit.</text>
</comment>
<dbReference type="RefSeq" id="WP_380123348.1">
    <property type="nucleotide sequence ID" value="NZ_JBHSIU010000054.1"/>
</dbReference>
<evidence type="ECO:0000256" key="3">
    <source>
        <dbReference type="ARBA" id="ARBA00022741"/>
    </source>
</evidence>
<comment type="caution">
    <text evidence="9">The sequence shown here is derived from an EMBL/GenBank/DDBJ whole genome shotgun (WGS) entry which is preliminary data.</text>
</comment>
<dbReference type="SUPFAM" id="SSF103365">
    <property type="entry name" value="Hypothetical protein PH1602"/>
    <property type="match status" value="1"/>
</dbReference>
<name>A0ABV9W5I9_9ACTN</name>
<organism evidence="9 10">
    <name type="scientific">Dactylosporangium cerinum</name>
    <dbReference type="NCBI Taxonomy" id="1434730"/>
    <lineage>
        <taxon>Bacteria</taxon>
        <taxon>Bacillati</taxon>
        <taxon>Actinomycetota</taxon>
        <taxon>Actinomycetes</taxon>
        <taxon>Micromonosporales</taxon>
        <taxon>Micromonosporaceae</taxon>
        <taxon>Dactylosporangium</taxon>
    </lineage>
</organism>
<evidence type="ECO:0000256" key="6">
    <source>
        <dbReference type="ARBA" id="ARBA00023211"/>
    </source>
</evidence>
<dbReference type="PANTHER" id="PTHR11118:SF1">
    <property type="entry name" value="RNA-SPLICING LIGASE RTCB HOMOLOG"/>
    <property type="match status" value="1"/>
</dbReference>
<dbReference type="PANTHER" id="PTHR11118">
    <property type="entry name" value="RNA-SPLICING LIGASE RTCB HOMOLOG"/>
    <property type="match status" value="1"/>
</dbReference>
<dbReference type="Gene3D" id="3.90.1860.10">
    <property type="entry name" value="tRNA-splicing ligase RtcB"/>
    <property type="match status" value="1"/>
</dbReference>
<comment type="subunit">
    <text evidence="8">Monomer.</text>
</comment>
<evidence type="ECO:0000256" key="8">
    <source>
        <dbReference type="RuleBase" id="RU371113"/>
    </source>
</evidence>
<dbReference type="EMBL" id="JBHSIU010000054">
    <property type="protein sequence ID" value="MFC5003942.1"/>
    <property type="molecule type" value="Genomic_DNA"/>
</dbReference>
<reference evidence="10" key="1">
    <citation type="journal article" date="2019" name="Int. J. Syst. Evol. Microbiol.">
        <title>The Global Catalogue of Microorganisms (GCM) 10K type strain sequencing project: providing services to taxonomists for standard genome sequencing and annotation.</title>
        <authorList>
            <consortium name="The Broad Institute Genomics Platform"/>
            <consortium name="The Broad Institute Genome Sequencing Center for Infectious Disease"/>
            <person name="Wu L."/>
            <person name="Ma J."/>
        </authorList>
    </citation>
    <scope>NUCLEOTIDE SEQUENCE [LARGE SCALE GENOMIC DNA]</scope>
    <source>
        <strain evidence="10">CGMCC 4.7152</strain>
    </source>
</reference>
<gene>
    <name evidence="8" type="primary">rtcB</name>
    <name evidence="9" type="ORF">ACFPIJ_39725</name>
</gene>
<evidence type="ECO:0000256" key="5">
    <source>
        <dbReference type="ARBA" id="ARBA00023134"/>
    </source>
</evidence>
<comment type="similarity">
    <text evidence="8">Belongs to the RtcB family.</text>
</comment>
<evidence type="ECO:0000256" key="2">
    <source>
        <dbReference type="ARBA" id="ARBA00022723"/>
    </source>
</evidence>
<comment type="catalytic activity">
    <reaction evidence="7">
        <text>a 3'-end 3'-phospho-ribonucleotide-RNA + a 5'-end dephospho-ribonucleoside-RNA + GTP = a ribonucleotidyl-ribonucleotide-RNA + GMP + diphosphate</text>
        <dbReference type="Rhea" id="RHEA:68076"/>
        <dbReference type="Rhea" id="RHEA-COMP:10463"/>
        <dbReference type="Rhea" id="RHEA-COMP:13936"/>
        <dbReference type="Rhea" id="RHEA-COMP:17355"/>
        <dbReference type="ChEBI" id="CHEBI:33019"/>
        <dbReference type="ChEBI" id="CHEBI:37565"/>
        <dbReference type="ChEBI" id="CHEBI:58115"/>
        <dbReference type="ChEBI" id="CHEBI:83062"/>
        <dbReference type="ChEBI" id="CHEBI:138284"/>
        <dbReference type="ChEBI" id="CHEBI:173118"/>
        <dbReference type="EC" id="6.5.1.8"/>
    </reaction>
</comment>
<sequence>MSTTKRPDPRLIRTDDSWLTLPNPHGVPVEICAGPDVPIESAAVDELLTVLETEATLRTLAAATPGLTEAPRIDRVVCTPDFHKGAGIPIGTVIRTSGALIPQAVGNDINCGMRVEATSLTVDRVRPHLDALERHLRHLFFEGGRQIGLTPAHREGLLRDGLPGLFSAGGPGHRLHPQVREEDLDGLLHTAAYPVASAEGFRDWITSGGGTSFDSIIGSVGGGNHFAELQYVSQVHDGAAAYAWGLAPGRVVLMVHSGSLSLGHQANATGQDQARALWPKGVPAPRNRILPMLLDEAGAARRERYLTAFANAANFAIGNRFFLALMMRAGLAAVAGDVGARLVYDAPHNLLWPAADGTVVHRKGATPAGGATSEAQPWGEPVIVPGSMGAPSHLLRGLGNTRALTSACHGAGRSIPRGSAARGSDAELDAFLAEFRVVTPLNHRDPAVAGRRDIIEAWRRDLKQEAPWAYKEVGAVVDSLGSAGVAMPVAELRPLLTVKG</sequence>
<keyword evidence="2 8" id="KW-0479">Metal-binding</keyword>
<evidence type="ECO:0000256" key="7">
    <source>
        <dbReference type="ARBA" id="ARBA00047746"/>
    </source>
</evidence>
<accession>A0ABV9W5I9</accession>
<keyword evidence="1 8" id="KW-0436">Ligase</keyword>
<proteinExistence type="inferred from homology"/>
<keyword evidence="4" id="KW-0692">RNA repair</keyword>
<dbReference type="Proteomes" id="UP001595912">
    <property type="component" value="Unassembled WGS sequence"/>
</dbReference>
<evidence type="ECO:0000256" key="4">
    <source>
        <dbReference type="ARBA" id="ARBA00022800"/>
    </source>
</evidence>